<gene>
    <name evidence="3" type="ORF">GCM10017559_74730</name>
</gene>
<evidence type="ECO:0000313" key="3">
    <source>
        <dbReference type="EMBL" id="GAA3036101.1"/>
    </source>
</evidence>
<evidence type="ECO:0000256" key="1">
    <source>
        <dbReference type="ARBA" id="ARBA00023002"/>
    </source>
</evidence>
<comment type="caution">
    <text evidence="3">The sequence shown here is derived from an EMBL/GenBank/DDBJ whole genome shotgun (WGS) entry which is preliminary data.</text>
</comment>
<reference evidence="4" key="1">
    <citation type="journal article" date="2019" name="Int. J. Syst. Evol. Microbiol.">
        <title>The Global Catalogue of Microorganisms (GCM) 10K type strain sequencing project: providing services to taxonomists for standard genome sequencing and annotation.</title>
        <authorList>
            <consortium name="The Broad Institute Genomics Platform"/>
            <consortium name="The Broad Institute Genome Sequencing Center for Infectious Disease"/>
            <person name="Wu L."/>
            <person name="Ma J."/>
        </authorList>
    </citation>
    <scope>NUCLEOTIDE SEQUENCE [LARGE SCALE GENOMIC DNA]</scope>
    <source>
        <strain evidence="4">JCM 3106</strain>
    </source>
</reference>
<evidence type="ECO:0000256" key="2">
    <source>
        <dbReference type="SAM" id="MobiDB-lite"/>
    </source>
</evidence>
<dbReference type="Proteomes" id="UP001499930">
    <property type="component" value="Unassembled WGS sequence"/>
</dbReference>
<evidence type="ECO:0000313" key="4">
    <source>
        <dbReference type="Proteomes" id="UP001499930"/>
    </source>
</evidence>
<dbReference type="EMBL" id="BAAAWD010000024">
    <property type="protein sequence ID" value="GAA3036101.1"/>
    <property type="molecule type" value="Genomic_DNA"/>
</dbReference>
<dbReference type="InterPro" id="IPR036010">
    <property type="entry name" value="2Fe-2S_ferredoxin-like_sf"/>
</dbReference>
<sequence>MTGSAGRAGSADRTGLAPGPGSARGASPERGKGSADGTGPVTARRAAIVVDGRVISAVEGVTLAAALVGERHWTLGRNPVDGALRGPFCGMGVCFECEVTVDGRAGVRACLTRIHPGMRVDTAAPAEGSDGG</sequence>
<keyword evidence="1" id="KW-0560">Oxidoreductase</keyword>
<feature type="region of interest" description="Disordered" evidence="2">
    <location>
        <begin position="1"/>
        <end position="42"/>
    </location>
</feature>
<dbReference type="SUPFAM" id="SSF54292">
    <property type="entry name" value="2Fe-2S ferredoxin-like"/>
    <property type="match status" value="1"/>
</dbReference>
<name>A0ABP6L8M1_9ACTN</name>
<protein>
    <recommendedName>
        <fullName evidence="5">Proline dehydrogenase</fullName>
    </recommendedName>
</protein>
<keyword evidence="4" id="KW-1185">Reference proteome</keyword>
<dbReference type="Pfam" id="PF13510">
    <property type="entry name" value="Fer2_4"/>
    <property type="match status" value="1"/>
</dbReference>
<dbReference type="InterPro" id="IPR042204">
    <property type="entry name" value="2Fe-2S-bd_N"/>
</dbReference>
<proteinExistence type="predicted"/>
<dbReference type="Gene3D" id="3.10.20.440">
    <property type="entry name" value="2Fe-2S iron-sulphur cluster binding domain, sarcosine oxidase, alpha subunit, N-terminal domain"/>
    <property type="match status" value="1"/>
</dbReference>
<organism evidence="3 4">
    <name type="scientific">Streptosporangium longisporum</name>
    <dbReference type="NCBI Taxonomy" id="46187"/>
    <lineage>
        <taxon>Bacteria</taxon>
        <taxon>Bacillati</taxon>
        <taxon>Actinomycetota</taxon>
        <taxon>Actinomycetes</taxon>
        <taxon>Streptosporangiales</taxon>
        <taxon>Streptosporangiaceae</taxon>
        <taxon>Streptosporangium</taxon>
    </lineage>
</organism>
<accession>A0ABP6L8M1</accession>
<evidence type="ECO:0008006" key="5">
    <source>
        <dbReference type="Google" id="ProtNLM"/>
    </source>
</evidence>